<sequence length="223" mass="22400">DLTPALGAATTVSNSSVVNALVTTVNGVVAPSVNIVNSNNITAIDGKLVSSVNGVVSTNTVDVLISASNGLTVTNGDVALGGTLANPTTVTTSAANTLAISGLQATSSISTDKILVVDGTTGVLKTTSSIVNAISTKTSNYTALATDETLLVNATGGNVTITLPSASSSLGKKYAIKKIDNSTNNVVITTAGGTIDTQASITGSVWLQRWVIQSDGTNWYIIN</sequence>
<protein>
    <submittedName>
        <fullName evidence="1">Uncharacterized protein</fullName>
    </submittedName>
</protein>
<name>A0A226H5N5_9FLAO</name>
<organism evidence="1 2">
    <name type="scientific">Flavobacterium hercynium</name>
    <dbReference type="NCBI Taxonomy" id="387094"/>
    <lineage>
        <taxon>Bacteria</taxon>
        <taxon>Pseudomonadati</taxon>
        <taxon>Bacteroidota</taxon>
        <taxon>Flavobacteriia</taxon>
        <taxon>Flavobacteriales</taxon>
        <taxon>Flavobacteriaceae</taxon>
        <taxon>Flavobacterium</taxon>
    </lineage>
</organism>
<accession>A0A226H5N5</accession>
<reference evidence="1 2" key="1">
    <citation type="submission" date="2016-11" db="EMBL/GenBank/DDBJ databases">
        <title>Whole genomes of Flavobacteriaceae.</title>
        <authorList>
            <person name="Stine C."/>
            <person name="Li C."/>
            <person name="Tadesse D."/>
        </authorList>
    </citation>
    <scope>NUCLEOTIDE SEQUENCE [LARGE SCALE GENOMIC DNA]</scope>
    <source>
        <strain evidence="1 2">DSM 18292</strain>
    </source>
</reference>
<dbReference type="Proteomes" id="UP000198345">
    <property type="component" value="Unassembled WGS sequence"/>
</dbReference>
<feature type="non-terminal residue" evidence="1">
    <location>
        <position position="1"/>
    </location>
</feature>
<comment type="caution">
    <text evidence="1">The sequence shown here is derived from an EMBL/GenBank/DDBJ whole genome shotgun (WGS) entry which is preliminary data.</text>
</comment>
<evidence type="ECO:0000313" key="2">
    <source>
        <dbReference type="Proteomes" id="UP000198345"/>
    </source>
</evidence>
<keyword evidence="2" id="KW-1185">Reference proteome</keyword>
<gene>
    <name evidence="1" type="ORF">B0A66_14085</name>
</gene>
<proteinExistence type="predicted"/>
<evidence type="ECO:0000313" key="1">
    <source>
        <dbReference type="EMBL" id="OXA89543.1"/>
    </source>
</evidence>
<dbReference type="EMBL" id="MUGW01000027">
    <property type="protein sequence ID" value="OXA89543.1"/>
    <property type="molecule type" value="Genomic_DNA"/>
</dbReference>
<dbReference type="AlphaFoldDB" id="A0A226H5N5"/>